<evidence type="ECO:0000256" key="2">
    <source>
        <dbReference type="ARBA" id="ARBA00006278"/>
    </source>
</evidence>
<evidence type="ECO:0000313" key="16">
    <source>
        <dbReference type="Proteomes" id="UP000824998"/>
    </source>
</evidence>
<feature type="region of interest" description="Disordered" evidence="11">
    <location>
        <begin position="510"/>
        <end position="545"/>
    </location>
</feature>
<dbReference type="PROSITE" id="PS51384">
    <property type="entry name" value="FAD_FR"/>
    <property type="match status" value="1"/>
</dbReference>
<dbReference type="CDD" id="cd06186">
    <property type="entry name" value="NOX_Duox_like_FAD_NADP"/>
    <property type="match status" value="1"/>
</dbReference>
<dbReference type="InterPro" id="IPR051410">
    <property type="entry name" value="Ferric/Cupric_Reductase"/>
</dbReference>
<dbReference type="InterPro" id="IPR039261">
    <property type="entry name" value="FNR_nucleotide-bd"/>
</dbReference>
<feature type="transmembrane region" description="Helical" evidence="12">
    <location>
        <begin position="335"/>
        <end position="359"/>
    </location>
</feature>
<organism evidence="15 16">
    <name type="scientific">Amylocarpus encephaloides</name>
    <dbReference type="NCBI Taxonomy" id="45428"/>
    <lineage>
        <taxon>Eukaryota</taxon>
        <taxon>Fungi</taxon>
        <taxon>Dikarya</taxon>
        <taxon>Ascomycota</taxon>
        <taxon>Pezizomycotina</taxon>
        <taxon>Leotiomycetes</taxon>
        <taxon>Helotiales</taxon>
        <taxon>Helotiales incertae sedis</taxon>
        <taxon>Amylocarpus</taxon>
    </lineage>
</organism>
<dbReference type="GO" id="GO:0005886">
    <property type="term" value="C:plasma membrane"/>
    <property type="evidence" value="ECO:0007669"/>
    <property type="project" value="TreeGrafter"/>
</dbReference>
<dbReference type="Proteomes" id="UP000824998">
    <property type="component" value="Unassembled WGS sequence"/>
</dbReference>
<feature type="domain" description="FAD-binding FR-type" evidence="14">
    <location>
        <begin position="426"/>
        <end position="599"/>
    </location>
</feature>
<evidence type="ECO:0000256" key="10">
    <source>
        <dbReference type="ARBA" id="ARBA00023180"/>
    </source>
</evidence>
<dbReference type="Gene3D" id="3.40.50.80">
    <property type="entry name" value="Nucleotide-binding domain of ferredoxin-NADP reductase (FNR) module"/>
    <property type="match status" value="1"/>
</dbReference>
<keyword evidence="16" id="KW-1185">Reference proteome</keyword>
<evidence type="ECO:0000256" key="9">
    <source>
        <dbReference type="ARBA" id="ARBA00023136"/>
    </source>
</evidence>
<comment type="similarity">
    <text evidence="2">Belongs to the ferric reductase (FRE) family.</text>
</comment>
<dbReference type="SFLD" id="SFLDS00052">
    <property type="entry name" value="Ferric_Reductase_Domain"/>
    <property type="match status" value="1"/>
</dbReference>
<dbReference type="InterPro" id="IPR013112">
    <property type="entry name" value="FAD-bd_8"/>
</dbReference>
<feature type="transmembrane region" description="Helical" evidence="12">
    <location>
        <begin position="365"/>
        <end position="383"/>
    </location>
</feature>
<dbReference type="SFLD" id="SFLDG01168">
    <property type="entry name" value="Ferric_reductase_subgroup_(FRE"/>
    <property type="match status" value="1"/>
</dbReference>
<sequence>MQRFFVVLILCIPFASAKIPAPNEFCFGACRLIFSTAQFNTTNLKTGESWGYGAPACRNELQIHSLYLCNRQFCSPEERDRGLAKWNETCRFWDLTLPPFSIVDSYTNEDLGHLHHLELDEVTWPVTIIWNEVVVPSEHLFHLALNTLDAAHFERRIHKLYGASMYYFWVVVILLGLSSRCARFLINLKGRPDVWQPLPTQEDTTPEIIHSRRGCSIFETLYTLLKRYMSVPATFGYTRSQNIWWCTIPTRIQSITIGSFIIINTVLCSISYRVVFTGNLYWPEVATQLCRYIADRTGVVSTANLALIWAFGIRNNTLMWLTGWDFATYNNFHRWVARVATVEAILHSVAYTIMIFGVWRVELMLDQATLAMAAICSFSVYPLRRGLYETFLQLHIVLSILVIVTMWYHVEIFNGEYNGYLWPCIFIWIFDRLVRILRVLSFNLKFWNTKATVTFDLTSNIVRVIVPYSTSFIQPLPGTFYYINALNDFRIWESHPFTLSYSTSSQEDISLDTYSTPPSSPGSNTPSRLRFSPQNSSNQKSSSELDNLLDRSQLAPPSSLVFTIRPYDGFTVQLRDSALANPATLRMLIEGPYGETQPLHTFENVLFMVGGTGIAIPLSYMDKQLAEDSNTTSLHIVWAVREQQFLADTITTDFRGAVEDKRVSVAVFVTQPDKDEQFSCLPKMVEVHHGRPNVYGVVEEAARRSCHTPLAVVACGPGQMTDDTRKAVVQMLGKGYGKIEYFEESFNW</sequence>
<evidence type="ECO:0000256" key="1">
    <source>
        <dbReference type="ARBA" id="ARBA00004141"/>
    </source>
</evidence>
<keyword evidence="9 12" id="KW-0472">Membrane</keyword>
<feature type="chain" id="PRO_5040291995" evidence="13">
    <location>
        <begin position="18"/>
        <end position="748"/>
    </location>
</feature>
<dbReference type="Pfam" id="PF01794">
    <property type="entry name" value="Ferric_reduct"/>
    <property type="match status" value="1"/>
</dbReference>
<evidence type="ECO:0000256" key="13">
    <source>
        <dbReference type="SAM" id="SignalP"/>
    </source>
</evidence>
<keyword evidence="13" id="KW-0732">Signal</keyword>
<evidence type="ECO:0000313" key="15">
    <source>
        <dbReference type="EMBL" id="KAG9231306.1"/>
    </source>
</evidence>
<dbReference type="InterPro" id="IPR017927">
    <property type="entry name" value="FAD-bd_FR_type"/>
</dbReference>
<dbReference type="SUPFAM" id="SSF52343">
    <property type="entry name" value="Ferredoxin reductase-like, C-terminal NADP-linked domain"/>
    <property type="match status" value="1"/>
</dbReference>
<dbReference type="PANTHER" id="PTHR32361">
    <property type="entry name" value="FERRIC/CUPRIC REDUCTASE TRANSMEMBRANE COMPONENT"/>
    <property type="match status" value="1"/>
</dbReference>
<keyword evidence="6 12" id="KW-1133">Transmembrane helix</keyword>
<dbReference type="EMBL" id="MU251611">
    <property type="protein sequence ID" value="KAG9231306.1"/>
    <property type="molecule type" value="Genomic_DNA"/>
</dbReference>
<dbReference type="OrthoDB" id="167398at2759"/>
<dbReference type="InterPro" id="IPR013121">
    <property type="entry name" value="Fe_red_NAD-bd_6"/>
</dbReference>
<dbReference type="GO" id="GO:0006879">
    <property type="term" value="P:intracellular iron ion homeostasis"/>
    <property type="evidence" value="ECO:0007669"/>
    <property type="project" value="TreeGrafter"/>
</dbReference>
<evidence type="ECO:0000256" key="3">
    <source>
        <dbReference type="ARBA" id="ARBA00022448"/>
    </source>
</evidence>
<dbReference type="Pfam" id="PF08030">
    <property type="entry name" value="NAD_binding_6"/>
    <property type="match status" value="1"/>
</dbReference>
<accession>A0A9P7YCV2</accession>
<evidence type="ECO:0000256" key="4">
    <source>
        <dbReference type="ARBA" id="ARBA00022692"/>
    </source>
</evidence>
<reference evidence="15" key="1">
    <citation type="journal article" date="2021" name="IMA Fungus">
        <title>Genomic characterization of three marine fungi, including Emericellopsis atlantica sp. nov. with signatures of a generalist lifestyle and marine biomass degradation.</title>
        <authorList>
            <person name="Hagestad O.C."/>
            <person name="Hou L."/>
            <person name="Andersen J.H."/>
            <person name="Hansen E.H."/>
            <person name="Altermark B."/>
            <person name="Li C."/>
            <person name="Kuhnert E."/>
            <person name="Cox R.J."/>
            <person name="Crous P.W."/>
            <person name="Spatafora J.W."/>
            <person name="Lail K."/>
            <person name="Amirebrahimi M."/>
            <person name="Lipzen A."/>
            <person name="Pangilinan J."/>
            <person name="Andreopoulos W."/>
            <person name="Hayes R.D."/>
            <person name="Ng V."/>
            <person name="Grigoriev I.V."/>
            <person name="Jackson S.A."/>
            <person name="Sutton T.D.S."/>
            <person name="Dobson A.D.W."/>
            <person name="Rama T."/>
        </authorList>
    </citation>
    <scope>NUCLEOTIDE SEQUENCE</scope>
    <source>
        <strain evidence="15">TRa018bII</strain>
    </source>
</reference>
<evidence type="ECO:0000256" key="5">
    <source>
        <dbReference type="ARBA" id="ARBA00022982"/>
    </source>
</evidence>
<keyword evidence="10" id="KW-0325">Glycoprotein</keyword>
<keyword evidence="5" id="KW-0249">Electron transport</keyword>
<evidence type="ECO:0000256" key="6">
    <source>
        <dbReference type="ARBA" id="ARBA00022989"/>
    </source>
</evidence>
<dbReference type="InterPro" id="IPR013130">
    <property type="entry name" value="Fe3_Rdtase_TM_dom"/>
</dbReference>
<evidence type="ECO:0000256" key="12">
    <source>
        <dbReference type="SAM" id="Phobius"/>
    </source>
</evidence>
<comment type="caution">
    <text evidence="15">The sequence shown here is derived from an EMBL/GenBank/DDBJ whole genome shotgun (WGS) entry which is preliminary data.</text>
</comment>
<dbReference type="PANTHER" id="PTHR32361:SF9">
    <property type="entry name" value="FERRIC REDUCTASE TRANSMEMBRANE COMPONENT 3-RELATED"/>
    <property type="match status" value="1"/>
</dbReference>
<evidence type="ECO:0000256" key="11">
    <source>
        <dbReference type="SAM" id="MobiDB-lite"/>
    </source>
</evidence>
<proteinExistence type="inferred from homology"/>
<keyword evidence="3" id="KW-0813">Transport</keyword>
<dbReference type="Pfam" id="PF08022">
    <property type="entry name" value="FAD_binding_8"/>
    <property type="match status" value="1"/>
</dbReference>
<protein>
    <submittedName>
        <fullName evidence="15">Ferric reductase like transmembrane component</fullName>
    </submittedName>
</protein>
<dbReference type="GO" id="GO:0000293">
    <property type="term" value="F:ferric-chelate reductase activity"/>
    <property type="evidence" value="ECO:0007669"/>
    <property type="project" value="UniProtKB-ARBA"/>
</dbReference>
<keyword evidence="7" id="KW-0560">Oxidoreductase</keyword>
<feature type="transmembrane region" description="Helical" evidence="12">
    <location>
        <begin position="390"/>
        <end position="408"/>
    </location>
</feature>
<evidence type="ECO:0000256" key="7">
    <source>
        <dbReference type="ARBA" id="ARBA00023002"/>
    </source>
</evidence>
<evidence type="ECO:0000259" key="14">
    <source>
        <dbReference type="PROSITE" id="PS51384"/>
    </source>
</evidence>
<feature type="compositionally biased region" description="Low complexity" evidence="11">
    <location>
        <begin position="513"/>
        <end position="542"/>
    </location>
</feature>
<dbReference type="GO" id="GO:0015677">
    <property type="term" value="P:copper ion import"/>
    <property type="evidence" value="ECO:0007669"/>
    <property type="project" value="TreeGrafter"/>
</dbReference>
<keyword evidence="8" id="KW-0406">Ion transport</keyword>
<dbReference type="AlphaFoldDB" id="A0A9P7YCV2"/>
<evidence type="ECO:0000256" key="8">
    <source>
        <dbReference type="ARBA" id="ARBA00023065"/>
    </source>
</evidence>
<gene>
    <name evidence="15" type="ORF">BJ875DRAFT_517532</name>
</gene>
<dbReference type="GO" id="GO:0006826">
    <property type="term" value="P:iron ion transport"/>
    <property type="evidence" value="ECO:0007669"/>
    <property type="project" value="TreeGrafter"/>
</dbReference>
<comment type="subcellular location">
    <subcellularLocation>
        <location evidence="1">Membrane</location>
        <topology evidence="1">Multi-pass membrane protein</topology>
    </subcellularLocation>
</comment>
<feature type="transmembrane region" description="Helical" evidence="12">
    <location>
        <begin position="166"/>
        <end position="186"/>
    </location>
</feature>
<keyword evidence="4 12" id="KW-0812">Transmembrane</keyword>
<name>A0A9P7YCV2_9HELO</name>
<feature type="signal peptide" evidence="13">
    <location>
        <begin position="1"/>
        <end position="17"/>
    </location>
</feature>